<evidence type="ECO:0000313" key="6">
    <source>
        <dbReference type="EMBL" id="KAJ7314184.1"/>
    </source>
</evidence>
<name>A0AAD6Z9U9_9AGAR</name>
<dbReference type="InterPro" id="IPR011025">
    <property type="entry name" value="GproteinA_insert"/>
</dbReference>
<comment type="caution">
    <text evidence="6">The sequence shown here is derived from an EMBL/GenBank/DDBJ whole genome shotgun (WGS) entry which is preliminary data.</text>
</comment>
<dbReference type="InterPro" id="IPR027417">
    <property type="entry name" value="P-loop_NTPase"/>
</dbReference>
<gene>
    <name evidence="6" type="ORF">DFH08DRAFT_432450</name>
</gene>
<feature type="binding site" evidence="4">
    <location>
        <begin position="186"/>
        <end position="192"/>
    </location>
    <ligand>
        <name>GTP</name>
        <dbReference type="ChEBI" id="CHEBI:37565"/>
    </ligand>
</feature>
<dbReference type="GO" id="GO:0003924">
    <property type="term" value="F:GTPase activity"/>
    <property type="evidence" value="ECO:0007669"/>
    <property type="project" value="InterPro"/>
</dbReference>
<dbReference type="AlphaFoldDB" id="A0AAD6Z9U9"/>
<dbReference type="SUPFAM" id="SSF52540">
    <property type="entry name" value="P-loop containing nucleoside triphosphate hydrolases"/>
    <property type="match status" value="1"/>
</dbReference>
<dbReference type="GO" id="GO:0046872">
    <property type="term" value="F:metal ion binding"/>
    <property type="evidence" value="ECO:0007669"/>
    <property type="project" value="UniProtKB-KW"/>
</dbReference>
<dbReference type="GO" id="GO:0007186">
    <property type="term" value="P:G protein-coupled receptor signaling pathway"/>
    <property type="evidence" value="ECO:0007669"/>
    <property type="project" value="InterPro"/>
</dbReference>
<feature type="binding site" evidence="5">
    <location>
        <position position="192"/>
    </location>
    <ligand>
        <name>Mg(2+)</name>
        <dbReference type="ChEBI" id="CHEBI:18420"/>
    </ligand>
</feature>
<dbReference type="SUPFAM" id="SSF47895">
    <property type="entry name" value="Transducin (alpha subunit), insertion domain"/>
    <property type="match status" value="1"/>
</dbReference>
<dbReference type="CDD" id="cd00066">
    <property type="entry name" value="G-alpha"/>
    <property type="match status" value="1"/>
</dbReference>
<protein>
    <submittedName>
        <fullName evidence="6">Heterotrimeric G protein alpha subunit 4</fullName>
    </submittedName>
</protein>
<dbReference type="GO" id="GO:0001664">
    <property type="term" value="F:G protein-coupled receptor binding"/>
    <property type="evidence" value="ECO:0007669"/>
    <property type="project" value="TreeGrafter"/>
</dbReference>
<dbReference type="GO" id="GO:0005834">
    <property type="term" value="C:heterotrimeric G-protein complex"/>
    <property type="evidence" value="ECO:0007669"/>
    <property type="project" value="TreeGrafter"/>
</dbReference>
<dbReference type="GO" id="GO:0031683">
    <property type="term" value="F:G-protein beta/gamma-subunit complex binding"/>
    <property type="evidence" value="ECO:0007669"/>
    <property type="project" value="InterPro"/>
</dbReference>
<dbReference type="PANTHER" id="PTHR10218:SF242">
    <property type="entry name" value="GUANINE NUCLEOTIDE-BINDING PROTEIN ALPHA-1 SUBUNIT"/>
    <property type="match status" value="1"/>
</dbReference>
<dbReference type="SMART" id="SM00275">
    <property type="entry name" value="G_alpha"/>
    <property type="match status" value="1"/>
</dbReference>
<feature type="binding site" evidence="5">
    <location>
        <position position="60"/>
    </location>
    <ligand>
        <name>Mg(2+)</name>
        <dbReference type="ChEBI" id="CHEBI:18420"/>
    </ligand>
</feature>
<keyword evidence="1 4" id="KW-0547">Nucleotide-binding</keyword>
<evidence type="ECO:0000256" key="2">
    <source>
        <dbReference type="ARBA" id="ARBA00023134"/>
    </source>
</evidence>
<dbReference type="PRINTS" id="PR00318">
    <property type="entry name" value="GPROTEINA"/>
</dbReference>
<keyword evidence="5" id="KW-0479">Metal-binding</keyword>
<dbReference type="EMBL" id="JARIHO010000068">
    <property type="protein sequence ID" value="KAJ7314184.1"/>
    <property type="molecule type" value="Genomic_DNA"/>
</dbReference>
<dbReference type="InterPro" id="IPR001019">
    <property type="entry name" value="Gprotein_alpha_su"/>
</dbReference>
<dbReference type="Gene3D" id="3.40.50.300">
    <property type="entry name" value="P-loop containing nucleotide triphosphate hydrolases"/>
    <property type="match status" value="1"/>
</dbReference>
<dbReference type="PANTHER" id="PTHR10218">
    <property type="entry name" value="GTP-BINDING PROTEIN ALPHA SUBUNIT"/>
    <property type="match status" value="1"/>
</dbReference>
<dbReference type="GO" id="GO:0005525">
    <property type="term" value="F:GTP binding"/>
    <property type="evidence" value="ECO:0007669"/>
    <property type="project" value="UniProtKB-KW"/>
</dbReference>
<dbReference type="GO" id="GO:0005737">
    <property type="term" value="C:cytoplasm"/>
    <property type="evidence" value="ECO:0007669"/>
    <property type="project" value="TreeGrafter"/>
</dbReference>
<evidence type="ECO:0000256" key="1">
    <source>
        <dbReference type="ARBA" id="ARBA00022741"/>
    </source>
</evidence>
<accession>A0AAD6Z9U9</accession>
<evidence type="ECO:0000256" key="5">
    <source>
        <dbReference type="PIRSR" id="PIRSR601019-2"/>
    </source>
</evidence>
<keyword evidence="5" id="KW-0460">Magnesium</keyword>
<dbReference type="Gene3D" id="1.10.400.10">
    <property type="entry name" value="GI Alpha 1, domain 2-like"/>
    <property type="match status" value="1"/>
</dbReference>
<sequence>MDPPKGPGSSTQWALRIPLVDGVKRLTHLSIHDTSSSDRTTDKIPTAKILLLGAADSGKSTILKQMRMKYNVSFSSSEIEAYRRLAFDNVIQGMRLLLASLSSLGLNLPDALRPAEALIAATNLRHDTPFPADFSDAIIALWNHSTVQEARRRGRETALQENLPYLYANLSRFFSPSFIPTHRDILHLHERTIGTTETTLIVNGMDTLVVDVGGAISERRKWIDAFADLTVIIYTVSLTGYSRFLVEDPFRNQMQDSLLIWDSICNAGWFRRIPIILCFTKNDLFEQEIQHSNVANWFPDFQATAGDAAARRDFFLFEEEIQHSDVANWLRGFQAAPGDTAAGRDYFINRFLALVKIGRRVLDEDLYIRVITATDADAETMKEVLDLAEGMYCRVRILNSVATRIDTALRSPIH</sequence>
<dbReference type="Pfam" id="PF00503">
    <property type="entry name" value="G-alpha"/>
    <property type="match status" value="1"/>
</dbReference>
<dbReference type="PROSITE" id="PS51882">
    <property type="entry name" value="G_ALPHA"/>
    <property type="match status" value="1"/>
</dbReference>
<dbReference type="GO" id="GO:0000750">
    <property type="term" value="P:pheromone-dependent signal transduction involved in conjugation with cellular fusion"/>
    <property type="evidence" value="ECO:0007669"/>
    <property type="project" value="TreeGrafter"/>
</dbReference>
<evidence type="ECO:0000256" key="3">
    <source>
        <dbReference type="ARBA" id="ARBA00023224"/>
    </source>
</evidence>
<keyword evidence="3" id="KW-0807">Transducer</keyword>
<evidence type="ECO:0000313" key="7">
    <source>
        <dbReference type="Proteomes" id="UP001218218"/>
    </source>
</evidence>
<dbReference type="Proteomes" id="UP001218218">
    <property type="component" value="Unassembled WGS sequence"/>
</dbReference>
<reference evidence="6" key="1">
    <citation type="submission" date="2023-03" db="EMBL/GenBank/DDBJ databases">
        <title>Massive genome expansion in bonnet fungi (Mycena s.s.) driven by repeated elements and novel gene families across ecological guilds.</title>
        <authorList>
            <consortium name="Lawrence Berkeley National Laboratory"/>
            <person name="Harder C.B."/>
            <person name="Miyauchi S."/>
            <person name="Viragh M."/>
            <person name="Kuo A."/>
            <person name="Thoen E."/>
            <person name="Andreopoulos B."/>
            <person name="Lu D."/>
            <person name="Skrede I."/>
            <person name="Drula E."/>
            <person name="Henrissat B."/>
            <person name="Morin E."/>
            <person name="Kohler A."/>
            <person name="Barry K."/>
            <person name="LaButti K."/>
            <person name="Morin E."/>
            <person name="Salamov A."/>
            <person name="Lipzen A."/>
            <person name="Mereny Z."/>
            <person name="Hegedus B."/>
            <person name="Baldrian P."/>
            <person name="Stursova M."/>
            <person name="Weitz H."/>
            <person name="Taylor A."/>
            <person name="Grigoriev I.V."/>
            <person name="Nagy L.G."/>
            <person name="Martin F."/>
            <person name="Kauserud H."/>
        </authorList>
    </citation>
    <scope>NUCLEOTIDE SEQUENCE</scope>
    <source>
        <strain evidence="6">CBHHK002</strain>
    </source>
</reference>
<evidence type="ECO:0000256" key="4">
    <source>
        <dbReference type="PIRSR" id="PIRSR601019-1"/>
    </source>
</evidence>
<keyword evidence="7" id="KW-1185">Reference proteome</keyword>
<proteinExistence type="predicted"/>
<keyword evidence="2 4" id="KW-0342">GTP-binding</keyword>
<organism evidence="6 7">
    <name type="scientific">Mycena albidolilacea</name>
    <dbReference type="NCBI Taxonomy" id="1033008"/>
    <lineage>
        <taxon>Eukaryota</taxon>
        <taxon>Fungi</taxon>
        <taxon>Dikarya</taxon>
        <taxon>Basidiomycota</taxon>
        <taxon>Agaricomycotina</taxon>
        <taxon>Agaricomycetes</taxon>
        <taxon>Agaricomycetidae</taxon>
        <taxon>Agaricales</taxon>
        <taxon>Marasmiineae</taxon>
        <taxon>Mycenaceae</taxon>
        <taxon>Mycena</taxon>
    </lineage>
</organism>